<dbReference type="InterPro" id="IPR007867">
    <property type="entry name" value="GMC_OxRtase_C"/>
</dbReference>
<feature type="active site" description="Proton donor" evidence="2">
    <location>
        <position position="480"/>
    </location>
</feature>
<evidence type="ECO:0000256" key="4">
    <source>
        <dbReference type="RuleBase" id="RU003968"/>
    </source>
</evidence>
<evidence type="ECO:0000259" key="6">
    <source>
        <dbReference type="PROSITE" id="PS00624"/>
    </source>
</evidence>
<dbReference type="PIRSF" id="PIRSF000137">
    <property type="entry name" value="Alcohol_oxidase"/>
    <property type="match status" value="1"/>
</dbReference>
<dbReference type="PROSITE" id="PS00623">
    <property type="entry name" value="GMC_OXRED_1"/>
    <property type="match status" value="1"/>
</dbReference>
<evidence type="ECO:0000256" key="2">
    <source>
        <dbReference type="PIRSR" id="PIRSR000137-1"/>
    </source>
</evidence>
<dbReference type="GO" id="GO:0016614">
    <property type="term" value="F:oxidoreductase activity, acting on CH-OH group of donors"/>
    <property type="evidence" value="ECO:0007669"/>
    <property type="project" value="InterPro"/>
</dbReference>
<evidence type="ECO:0000313" key="8">
    <source>
        <dbReference type="Proteomes" id="UP001295740"/>
    </source>
</evidence>
<feature type="binding site" evidence="3">
    <location>
        <begin position="479"/>
        <end position="480"/>
    </location>
    <ligand>
        <name>FAD</name>
        <dbReference type="ChEBI" id="CHEBI:57692"/>
    </ligand>
</feature>
<gene>
    <name evidence="7" type="ORF">KHLLAP_LOCUS2666</name>
</gene>
<dbReference type="Pfam" id="PF00732">
    <property type="entry name" value="GMC_oxred_N"/>
    <property type="match status" value="1"/>
</dbReference>
<name>A0AAI8VC69_9PEZI</name>
<comment type="similarity">
    <text evidence="1 4">Belongs to the GMC oxidoreductase family.</text>
</comment>
<proteinExistence type="inferred from homology"/>
<evidence type="ECO:0000313" key="7">
    <source>
        <dbReference type="EMBL" id="CAJ2502198.1"/>
    </source>
</evidence>
<comment type="cofactor">
    <cofactor evidence="3">
        <name>FAD</name>
        <dbReference type="ChEBI" id="CHEBI:57692"/>
    </cofactor>
</comment>
<evidence type="ECO:0000259" key="5">
    <source>
        <dbReference type="PROSITE" id="PS00623"/>
    </source>
</evidence>
<keyword evidence="3 4" id="KW-0274">FAD</keyword>
<feature type="binding site" evidence="3">
    <location>
        <position position="235"/>
    </location>
    <ligand>
        <name>FAD</name>
        <dbReference type="ChEBI" id="CHEBI:57692"/>
    </ligand>
</feature>
<feature type="active site" description="Proton acceptor" evidence="2">
    <location>
        <position position="525"/>
    </location>
</feature>
<comment type="caution">
    <text evidence="7">The sequence shown here is derived from an EMBL/GenBank/DDBJ whole genome shotgun (WGS) entry which is preliminary data.</text>
</comment>
<dbReference type="Proteomes" id="UP001295740">
    <property type="component" value="Unassembled WGS sequence"/>
</dbReference>
<dbReference type="SUPFAM" id="SSF54373">
    <property type="entry name" value="FAD-linked reductases, C-terminal domain"/>
    <property type="match status" value="1"/>
</dbReference>
<dbReference type="InterPro" id="IPR000172">
    <property type="entry name" value="GMC_OxRdtase_N"/>
</dbReference>
<dbReference type="PROSITE" id="PS00624">
    <property type="entry name" value="GMC_OXRED_2"/>
    <property type="match status" value="1"/>
</dbReference>
<dbReference type="EMBL" id="CAUWAG010000004">
    <property type="protein sequence ID" value="CAJ2502198.1"/>
    <property type="molecule type" value="Genomic_DNA"/>
</dbReference>
<dbReference type="PANTHER" id="PTHR11552">
    <property type="entry name" value="GLUCOSE-METHANOL-CHOLINE GMC OXIDOREDUCTASE"/>
    <property type="match status" value="1"/>
</dbReference>
<accession>A0AAI8VC69</accession>
<keyword evidence="4" id="KW-0285">Flavoprotein</keyword>
<dbReference type="InterPro" id="IPR012132">
    <property type="entry name" value="GMC_OxRdtase"/>
</dbReference>
<dbReference type="AlphaFoldDB" id="A0AAI8VC69"/>
<keyword evidence="8" id="KW-1185">Reference proteome</keyword>
<dbReference type="GO" id="GO:0050660">
    <property type="term" value="F:flavin adenine dinucleotide binding"/>
    <property type="evidence" value="ECO:0007669"/>
    <property type="project" value="InterPro"/>
</dbReference>
<dbReference type="PANTHER" id="PTHR11552:SF134">
    <property type="entry name" value="GLUCOSE-METHANOL-CHOLINE OXIDOREDUCTASE N-TERMINAL DOMAIN-CONTAINING PROTEIN"/>
    <property type="match status" value="1"/>
</dbReference>
<dbReference type="SUPFAM" id="SSF51905">
    <property type="entry name" value="FAD/NAD(P)-binding domain"/>
    <property type="match status" value="1"/>
</dbReference>
<feature type="domain" description="Glucose-methanol-choline oxidoreductase N-terminal" evidence="5">
    <location>
        <begin position="86"/>
        <end position="109"/>
    </location>
</feature>
<evidence type="ECO:0000256" key="1">
    <source>
        <dbReference type="ARBA" id="ARBA00010790"/>
    </source>
</evidence>
<feature type="domain" description="Glucose-methanol-choline oxidoreductase N-terminal" evidence="6">
    <location>
        <begin position="267"/>
        <end position="281"/>
    </location>
</feature>
<dbReference type="InterPro" id="IPR036188">
    <property type="entry name" value="FAD/NAD-bd_sf"/>
</dbReference>
<sequence length="549" mass="60274">MNQEHRDYEFIIVGAGASGCSVASALARSKRRPSVLLLEAGDSNEDPSVRVHGNMYTQNTNSTQNWGYKSTPLPQANNRQISLDRGKGLGGSTAINFTFWTRGPRDEWDELARLTDDDAWKWENTERRFGQIEGYRHLIEPGTGAERYCTHGPDAYGTSGPLRLCSQSTKWSGDLAETTDVWESCGYPMNTDSSTGNPIGLQVCPLTGHLGTRSTAADLLRDAPGNLYVRTDSIVHQVMFEDSRASAVKLANGTTITATKEIILCIGALDTPKILMQSGIGPAEQLSKFRISVVHYNEHIGRNLRDHYYVLMLFAAREDASEALHNAPATGGAAMGFFKDEGALSSSEFQTLTDKERGRLGLPTGPTWEIAHDGARVRPGLEHMGPTSQITLFILNSQGLGDVKLRSANPSEPPLVQPGFLEHPWDKRIAVDSTRECLRVMEHPASSKRRDRSIAHICPKSSSEEDILEFWRDNLTSTWHMMGTCKMGRVEGQDGACADTAFKVFGVQGLRVADLSVLPLLPSVHTQTYAYQIGMIAAEKIISDYGLST</sequence>
<dbReference type="PROSITE" id="PS51257">
    <property type="entry name" value="PROKAR_LIPOPROTEIN"/>
    <property type="match status" value="1"/>
</dbReference>
<evidence type="ECO:0000256" key="3">
    <source>
        <dbReference type="PIRSR" id="PIRSR000137-2"/>
    </source>
</evidence>
<dbReference type="Gene3D" id="3.50.50.60">
    <property type="entry name" value="FAD/NAD(P)-binding domain"/>
    <property type="match status" value="1"/>
</dbReference>
<dbReference type="Gene3D" id="3.30.560.10">
    <property type="entry name" value="Glucose Oxidase, domain 3"/>
    <property type="match status" value="1"/>
</dbReference>
<organism evidence="7 8">
    <name type="scientific">Anthostomella pinea</name>
    <dbReference type="NCBI Taxonomy" id="933095"/>
    <lineage>
        <taxon>Eukaryota</taxon>
        <taxon>Fungi</taxon>
        <taxon>Dikarya</taxon>
        <taxon>Ascomycota</taxon>
        <taxon>Pezizomycotina</taxon>
        <taxon>Sordariomycetes</taxon>
        <taxon>Xylariomycetidae</taxon>
        <taxon>Xylariales</taxon>
        <taxon>Xylariaceae</taxon>
        <taxon>Anthostomella</taxon>
    </lineage>
</organism>
<reference evidence="7" key="1">
    <citation type="submission" date="2023-10" db="EMBL/GenBank/DDBJ databases">
        <authorList>
            <person name="Hackl T."/>
        </authorList>
    </citation>
    <scope>NUCLEOTIDE SEQUENCE</scope>
</reference>
<dbReference type="Pfam" id="PF05199">
    <property type="entry name" value="GMC_oxred_C"/>
    <property type="match status" value="1"/>
</dbReference>
<protein>
    <submittedName>
        <fullName evidence="7">Uu.00g095920.m01.CDS01</fullName>
    </submittedName>
</protein>